<dbReference type="HAMAP" id="MF_01152">
    <property type="entry name" value="DnaJ"/>
    <property type="match status" value="1"/>
</dbReference>
<dbReference type="PROSITE" id="PS50076">
    <property type="entry name" value="DNAJ_2"/>
    <property type="match status" value="1"/>
</dbReference>
<dbReference type="GO" id="GO:0005524">
    <property type="term" value="F:ATP binding"/>
    <property type="evidence" value="ECO:0007669"/>
    <property type="project" value="InterPro"/>
</dbReference>
<reference evidence="10" key="1">
    <citation type="journal article" date="2020" name="Stud. Mycol.">
        <title>101 Dothideomycetes genomes: a test case for predicting lifestyles and emergence of pathogens.</title>
        <authorList>
            <person name="Haridas S."/>
            <person name="Albert R."/>
            <person name="Binder M."/>
            <person name="Bloem J."/>
            <person name="Labutti K."/>
            <person name="Salamov A."/>
            <person name="Andreopoulos B."/>
            <person name="Baker S."/>
            <person name="Barry K."/>
            <person name="Bills G."/>
            <person name="Bluhm B."/>
            <person name="Cannon C."/>
            <person name="Castanera R."/>
            <person name="Culley D."/>
            <person name="Daum C."/>
            <person name="Ezra D."/>
            <person name="Gonzalez J."/>
            <person name="Henrissat B."/>
            <person name="Kuo A."/>
            <person name="Liang C."/>
            <person name="Lipzen A."/>
            <person name="Lutzoni F."/>
            <person name="Magnuson J."/>
            <person name="Mondo S."/>
            <person name="Nolan M."/>
            <person name="Ohm R."/>
            <person name="Pangilinan J."/>
            <person name="Park H.-J."/>
            <person name="Ramirez L."/>
            <person name="Alfaro M."/>
            <person name="Sun H."/>
            <person name="Tritt A."/>
            <person name="Yoshinaga Y."/>
            <person name="Zwiers L.-H."/>
            <person name="Turgeon B."/>
            <person name="Goodwin S."/>
            <person name="Spatafora J."/>
            <person name="Crous P."/>
            <person name="Grigoriev I."/>
        </authorList>
    </citation>
    <scope>NUCLEOTIDE SEQUENCE</scope>
    <source>
        <strain evidence="10">CBS 115976</strain>
    </source>
</reference>
<dbReference type="Proteomes" id="UP000799302">
    <property type="component" value="Unassembled WGS sequence"/>
</dbReference>
<sequence>MDDDLYEVLGVSSTATKVEIKKAYHKAALSSHPDKVPESDRETAEIRFKSVSRAYEILNDEDTRHLYDTHGMSAFNGPGGPGAAGGFDPNDINAMFESMFSGGGGEQDYEVTLEELYKGKTTKFASTKKVICGHCKGSGGKEKAKTTACATCRGKGVVRATVSLGGGLITQQTHECNSCHGTGQVFKDKDKCKKCKGERTISQKKYLELYIPPGARNGEQVILSGEADQKPEDMEPGDLVFTLQEQEHEVFTRKGNDLGAEMEVTLAEALTGLNRIVLTSLDGRGISVNTKSSGSKILRPGDVLKVKGEGMPIKKTDHRGDLFLKVTVKFPDDDWLQEQKAVESIKKALPGPGPPLKAEIVDEVEFEKADLEEFGGEEAEQEWEDDEDEHMNQPQCATQ</sequence>
<feature type="region of interest" description="Disordered" evidence="7">
    <location>
        <begin position="370"/>
        <end position="399"/>
    </location>
</feature>
<protein>
    <submittedName>
        <fullName evidence="10">DnaJ-domain-containing protein</fullName>
    </submittedName>
</protein>
<dbReference type="Gene3D" id="2.10.230.10">
    <property type="entry name" value="Heat shock protein DnaJ, cysteine-rich domain"/>
    <property type="match status" value="1"/>
</dbReference>
<evidence type="ECO:0000256" key="7">
    <source>
        <dbReference type="SAM" id="MobiDB-lite"/>
    </source>
</evidence>
<evidence type="ECO:0000256" key="5">
    <source>
        <dbReference type="ARBA" id="ARBA00023186"/>
    </source>
</evidence>
<accession>A0A6A6UEC3</accession>
<dbReference type="InterPro" id="IPR012724">
    <property type="entry name" value="DnaJ"/>
</dbReference>
<organism evidence="10 11">
    <name type="scientific">Microthyrium microscopicum</name>
    <dbReference type="NCBI Taxonomy" id="703497"/>
    <lineage>
        <taxon>Eukaryota</taxon>
        <taxon>Fungi</taxon>
        <taxon>Dikarya</taxon>
        <taxon>Ascomycota</taxon>
        <taxon>Pezizomycotina</taxon>
        <taxon>Dothideomycetes</taxon>
        <taxon>Dothideomycetes incertae sedis</taxon>
        <taxon>Microthyriales</taxon>
        <taxon>Microthyriaceae</taxon>
        <taxon>Microthyrium</taxon>
    </lineage>
</organism>
<dbReference type="Pfam" id="PF01556">
    <property type="entry name" value="DnaJ_C"/>
    <property type="match status" value="1"/>
</dbReference>
<dbReference type="InterPro" id="IPR001623">
    <property type="entry name" value="DnaJ_domain"/>
</dbReference>
<dbReference type="SUPFAM" id="SSF49493">
    <property type="entry name" value="HSP40/DnaJ peptide-binding domain"/>
    <property type="match status" value="2"/>
</dbReference>
<dbReference type="FunFam" id="2.10.230.10:FF:000001">
    <property type="entry name" value="DnaJ subfamily A member 2"/>
    <property type="match status" value="1"/>
</dbReference>
<proteinExistence type="inferred from homology"/>
<dbReference type="GO" id="GO:0051082">
    <property type="term" value="F:unfolded protein binding"/>
    <property type="evidence" value="ECO:0007669"/>
    <property type="project" value="InterPro"/>
</dbReference>
<dbReference type="SMART" id="SM00271">
    <property type="entry name" value="DnaJ"/>
    <property type="match status" value="1"/>
</dbReference>
<evidence type="ECO:0000259" key="8">
    <source>
        <dbReference type="PROSITE" id="PS50076"/>
    </source>
</evidence>
<dbReference type="InterPro" id="IPR001305">
    <property type="entry name" value="HSP_DnaJ_Cys-rich_dom"/>
</dbReference>
<dbReference type="GO" id="GO:0006457">
    <property type="term" value="P:protein folding"/>
    <property type="evidence" value="ECO:0007669"/>
    <property type="project" value="InterPro"/>
</dbReference>
<dbReference type="SUPFAM" id="SSF57938">
    <property type="entry name" value="DnaJ/Hsp40 cysteine-rich domain"/>
    <property type="match status" value="1"/>
</dbReference>
<dbReference type="GO" id="GO:0008270">
    <property type="term" value="F:zinc ion binding"/>
    <property type="evidence" value="ECO:0007669"/>
    <property type="project" value="UniProtKB-KW"/>
</dbReference>
<dbReference type="InterPro" id="IPR036869">
    <property type="entry name" value="J_dom_sf"/>
</dbReference>
<dbReference type="PRINTS" id="PR00625">
    <property type="entry name" value="JDOMAIN"/>
</dbReference>
<evidence type="ECO:0000313" key="11">
    <source>
        <dbReference type="Proteomes" id="UP000799302"/>
    </source>
</evidence>
<dbReference type="OrthoDB" id="550424at2759"/>
<feature type="compositionally biased region" description="Acidic residues" evidence="7">
    <location>
        <begin position="372"/>
        <end position="389"/>
    </location>
</feature>
<dbReference type="FunFam" id="2.60.260.20:FF:000013">
    <property type="entry name" value="DnaJ subfamily B member 11"/>
    <property type="match status" value="1"/>
</dbReference>
<dbReference type="Pfam" id="PF00684">
    <property type="entry name" value="DnaJ_CXXCXGXG"/>
    <property type="match status" value="1"/>
</dbReference>
<name>A0A6A6UEC3_9PEZI</name>
<dbReference type="PROSITE" id="PS00636">
    <property type="entry name" value="DNAJ_1"/>
    <property type="match status" value="1"/>
</dbReference>
<dbReference type="Gene3D" id="2.60.260.20">
    <property type="entry name" value="Urease metallochaperone UreE, N-terminal domain"/>
    <property type="match status" value="2"/>
</dbReference>
<dbReference type="InterPro" id="IPR008971">
    <property type="entry name" value="HSP40/DnaJ_pept-bd"/>
</dbReference>
<evidence type="ECO:0000256" key="4">
    <source>
        <dbReference type="ARBA" id="ARBA00022833"/>
    </source>
</evidence>
<evidence type="ECO:0000256" key="2">
    <source>
        <dbReference type="ARBA" id="ARBA00022737"/>
    </source>
</evidence>
<dbReference type="InterPro" id="IPR044713">
    <property type="entry name" value="DNJA1/2-like"/>
</dbReference>
<dbReference type="InterPro" id="IPR036410">
    <property type="entry name" value="HSP_DnaJ_Cys-rich_dom_sf"/>
</dbReference>
<dbReference type="Gene3D" id="1.10.287.110">
    <property type="entry name" value="DnaJ domain"/>
    <property type="match status" value="1"/>
</dbReference>
<keyword evidence="5" id="KW-0143">Chaperone</keyword>
<keyword evidence="1 6" id="KW-0479">Metal-binding</keyword>
<dbReference type="CDD" id="cd10747">
    <property type="entry name" value="DnaJ_C"/>
    <property type="match status" value="1"/>
</dbReference>
<dbReference type="PANTHER" id="PTHR43888">
    <property type="entry name" value="DNAJ-LIKE-2, ISOFORM A-RELATED"/>
    <property type="match status" value="1"/>
</dbReference>
<feature type="domain" description="CR-type" evidence="9">
    <location>
        <begin position="119"/>
        <end position="204"/>
    </location>
</feature>
<dbReference type="CDD" id="cd06257">
    <property type="entry name" value="DnaJ"/>
    <property type="match status" value="1"/>
</dbReference>
<keyword evidence="11" id="KW-1185">Reference proteome</keyword>
<evidence type="ECO:0000259" key="9">
    <source>
        <dbReference type="PROSITE" id="PS51188"/>
    </source>
</evidence>
<dbReference type="EMBL" id="MU004234">
    <property type="protein sequence ID" value="KAF2669911.1"/>
    <property type="molecule type" value="Genomic_DNA"/>
</dbReference>
<gene>
    <name evidence="10" type="ORF">BT63DRAFT_224754</name>
</gene>
<evidence type="ECO:0000313" key="10">
    <source>
        <dbReference type="EMBL" id="KAF2669911.1"/>
    </source>
</evidence>
<dbReference type="Pfam" id="PF00226">
    <property type="entry name" value="DnaJ"/>
    <property type="match status" value="1"/>
</dbReference>
<evidence type="ECO:0000256" key="6">
    <source>
        <dbReference type="PROSITE-ProRule" id="PRU00546"/>
    </source>
</evidence>
<dbReference type="CDD" id="cd10719">
    <property type="entry name" value="DnaJ_zf"/>
    <property type="match status" value="1"/>
</dbReference>
<dbReference type="SUPFAM" id="SSF46565">
    <property type="entry name" value="Chaperone J-domain"/>
    <property type="match status" value="1"/>
</dbReference>
<dbReference type="PROSITE" id="PS51188">
    <property type="entry name" value="ZF_CR"/>
    <property type="match status" value="1"/>
</dbReference>
<evidence type="ECO:0000256" key="3">
    <source>
        <dbReference type="ARBA" id="ARBA00022771"/>
    </source>
</evidence>
<keyword evidence="2" id="KW-0677">Repeat</keyword>
<dbReference type="InterPro" id="IPR018253">
    <property type="entry name" value="DnaJ_domain_CS"/>
</dbReference>
<keyword evidence="3 6" id="KW-0863">Zinc-finger</keyword>
<feature type="domain" description="J" evidence="8">
    <location>
        <begin position="4"/>
        <end position="71"/>
    </location>
</feature>
<keyword evidence="4 6" id="KW-0862">Zinc</keyword>
<feature type="zinc finger region" description="CR-type" evidence="6">
    <location>
        <begin position="119"/>
        <end position="204"/>
    </location>
</feature>
<dbReference type="GO" id="GO:0030544">
    <property type="term" value="F:Hsp70 protein binding"/>
    <property type="evidence" value="ECO:0007669"/>
    <property type="project" value="InterPro"/>
</dbReference>
<dbReference type="AlphaFoldDB" id="A0A6A6UEC3"/>
<evidence type="ECO:0000256" key="1">
    <source>
        <dbReference type="ARBA" id="ARBA00022723"/>
    </source>
</evidence>
<dbReference type="InterPro" id="IPR002939">
    <property type="entry name" value="DnaJ_C"/>
</dbReference>
<dbReference type="GO" id="GO:0009408">
    <property type="term" value="P:response to heat"/>
    <property type="evidence" value="ECO:0007669"/>
    <property type="project" value="InterPro"/>
</dbReference>